<dbReference type="Pfam" id="PF00300">
    <property type="entry name" value="His_Phos_1"/>
    <property type="match status" value="1"/>
</dbReference>
<evidence type="ECO:0000313" key="2">
    <source>
        <dbReference type="Proteomes" id="UP000501408"/>
    </source>
</evidence>
<dbReference type="PANTHER" id="PTHR47623">
    <property type="entry name" value="OS09G0287300 PROTEIN"/>
    <property type="match status" value="1"/>
</dbReference>
<name>A0ABX6K8D2_SALCS</name>
<dbReference type="InterPro" id="IPR013078">
    <property type="entry name" value="His_Pase_superF_clade-1"/>
</dbReference>
<dbReference type="EMBL" id="CP050267">
    <property type="protein sequence ID" value="QIR07780.1"/>
    <property type="molecule type" value="Genomic_DNA"/>
</dbReference>
<sequence>MKYLFLMRHAKSSWDDPSLDDHDRPLNPRGFRQAPLMAERLNAWLLQPQTIVTSSAQRAKDTAVLVAQTLNDKPPIIVDTALYTEHSGTITAVAKQLDDRHQTAMIIGHNPALNLYLQQVGMYKENLPTSGIAVVTFETTSWQAINEVDAQLIYLDWPKRQVS</sequence>
<keyword evidence="2" id="KW-1185">Reference proteome</keyword>
<dbReference type="Proteomes" id="UP000501408">
    <property type="component" value="Chromosome 2"/>
</dbReference>
<proteinExistence type="predicted"/>
<dbReference type="Gene3D" id="3.40.50.1240">
    <property type="entry name" value="Phosphoglycerate mutase-like"/>
    <property type="match status" value="1"/>
</dbReference>
<dbReference type="RefSeq" id="WP_167315299.1">
    <property type="nucleotide sequence ID" value="NZ_CP050267.1"/>
</dbReference>
<protein>
    <submittedName>
        <fullName evidence="1">Histidine phosphatase family protein</fullName>
    </submittedName>
</protein>
<dbReference type="InterPro" id="IPR029033">
    <property type="entry name" value="His_PPase_superfam"/>
</dbReference>
<dbReference type="SUPFAM" id="SSF53254">
    <property type="entry name" value="Phosphoglycerate mutase-like"/>
    <property type="match status" value="1"/>
</dbReference>
<dbReference type="SMART" id="SM00855">
    <property type="entry name" value="PGAM"/>
    <property type="match status" value="1"/>
</dbReference>
<organism evidence="1 2">
    <name type="scientific">Salinivibrio costicola</name>
    <name type="common">Vibrio costicola</name>
    <dbReference type="NCBI Taxonomy" id="51367"/>
    <lineage>
        <taxon>Bacteria</taxon>
        <taxon>Pseudomonadati</taxon>
        <taxon>Pseudomonadota</taxon>
        <taxon>Gammaproteobacteria</taxon>
        <taxon>Vibrionales</taxon>
        <taxon>Vibrionaceae</taxon>
        <taxon>Salinivibrio</taxon>
    </lineage>
</organism>
<gene>
    <name evidence="1" type="ORF">HBA18_15400</name>
</gene>
<dbReference type="CDD" id="cd07067">
    <property type="entry name" value="HP_PGM_like"/>
    <property type="match status" value="1"/>
</dbReference>
<evidence type="ECO:0000313" key="1">
    <source>
        <dbReference type="EMBL" id="QIR07780.1"/>
    </source>
</evidence>
<dbReference type="PANTHER" id="PTHR47623:SF1">
    <property type="entry name" value="OS09G0287300 PROTEIN"/>
    <property type="match status" value="1"/>
</dbReference>
<reference evidence="1 2" key="1">
    <citation type="submission" date="2020-03" db="EMBL/GenBank/DDBJ databases">
        <title>Genome mining reveals the biosynthetic pathways of PHA and ectoines of the halophilic strain Salinivibrio costicola M318 isolated from fermented shrimp paste.</title>
        <authorList>
            <person name="Doan T.V."/>
            <person name="Tran L.T."/>
            <person name="Trieu T.A."/>
            <person name="Nguyen Q.V."/>
            <person name="Quach T.N."/>
            <person name="Phi T.Q."/>
            <person name="Kumar S."/>
        </authorList>
    </citation>
    <scope>NUCLEOTIDE SEQUENCE [LARGE SCALE GENOMIC DNA]</scope>
    <source>
        <strain evidence="1 2">M318</strain>
    </source>
</reference>
<accession>A0ABX6K8D2</accession>